<keyword evidence="4" id="KW-0472">Membrane</keyword>
<evidence type="ECO:0000256" key="1">
    <source>
        <dbReference type="ARBA" id="ARBA00022614"/>
    </source>
</evidence>
<dbReference type="PANTHER" id="PTHR48051:SF54">
    <property type="entry name" value="LEUCINE-RICH REPEAT-CONTAINING PROTEIN"/>
    <property type="match status" value="1"/>
</dbReference>
<feature type="domain" description="WLGC" evidence="5">
    <location>
        <begin position="559"/>
        <end position="621"/>
    </location>
</feature>
<dbReference type="AlphaFoldDB" id="A0A6G0RQY3"/>
<dbReference type="SUPFAM" id="SSF52058">
    <property type="entry name" value="L domain-like"/>
    <property type="match status" value="1"/>
</dbReference>
<dbReference type="EMBL" id="QXFY01000651">
    <property type="protein sequence ID" value="KAE9338797.1"/>
    <property type="molecule type" value="Genomic_DNA"/>
</dbReference>
<sequence length="898" mass="100948">MLFWRDKLFGSAFSGHPSTFTTSRRGRVSWLNSFIPRYRLFRNLYEDLTAYEGKNRKKWNAFLKLVDIAMETVMLRQLLQNGSPMVLTYGFAGFLAANALSCAINVLTDRFSALTEVFIDSIFDLSAVVLFPIGVLLYCYYDFDFDREVYLTYLEKLPPGSFEHLARSFASPSKIALFRVTFDSLRITSVLDFMLRISMNLTFCYRFERVLEALVWTRHRNKIAQRLRPHATPDAQQPVPKGVTIVFVAVSLIVLLSTQKAMSDSATLCSVHPECVVFAHQWVFSDENCPCLIAIDIDIAPKTYDEWINPIDTYGKVKSLAAAGMLTSLQVINRQLLELPEELRRCGNLRVIYLMYTSTQRIPSWIKELHHLETLQIEGKYGNSNLLDLPEDLFGNFPRLTTIHLGVHENVDHIQPLTGVPNLQSLSLAWLTRLRELPSFQHVPKLGRLILSLMPNMEQLPDMSPLQNLIEFVLLRPNHICCNGFMGLCNLSHISCQSYPLAKVPAATCLMNSTNPTVSVDPFLGSVGTKTAFEKFAPTICQASPFDSAGYLSFPDRAKVEMCGGKPYRECHLPGNRTGLCYNTRFQVLSCLADANYIALRRLQIERGVGPKCDPAEEKWLDHGGGHILQDLDLWLSQGGAVSPAINTHNLDASASNAGVPSLEAAVLTPTAPETSAATADSLIAALTDDSLPWTELTVAPSIAKAAQMLSASTPTPPTSQNEGKVQKRSRARKGRPPTKTSGSHPPQKKSKTNKSTSQRQKEDLTYLKETAEQLEVELASLRQKNREELERQQREREHKELNGTTTVVTRTLDKSGTPAQPNVSLWERIARRQREEKTTAEEENVKLREMVQSQMRLVKSFERLLWKRKIWDQLQENIDEFSDEASGTQQSSEKSAG</sequence>
<keyword evidence="2" id="KW-0677">Repeat</keyword>
<evidence type="ECO:0000313" key="7">
    <source>
        <dbReference type="Proteomes" id="UP000486351"/>
    </source>
</evidence>
<keyword evidence="1" id="KW-0433">Leucine-rich repeat</keyword>
<accession>A0A6G0RQY3</accession>
<dbReference type="Gene3D" id="3.80.10.10">
    <property type="entry name" value="Ribonuclease Inhibitor"/>
    <property type="match status" value="1"/>
</dbReference>
<organism evidence="6 7">
    <name type="scientific">Phytophthora fragariae</name>
    <dbReference type="NCBI Taxonomy" id="53985"/>
    <lineage>
        <taxon>Eukaryota</taxon>
        <taxon>Sar</taxon>
        <taxon>Stramenopiles</taxon>
        <taxon>Oomycota</taxon>
        <taxon>Peronosporomycetes</taxon>
        <taxon>Peronosporales</taxon>
        <taxon>Peronosporaceae</taxon>
        <taxon>Phytophthora</taxon>
    </lineage>
</organism>
<proteinExistence type="predicted"/>
<feature type="transmembrane region" description="Helical" evidence="4">
    <location>
        <begin position="122"/>
        <end position="141"/>
    </location>
</feature>
<evidence type="ECO:0000259" key="5">
    <source>
        <dbReference type="Pfam" id="PF26605"/>
    </source>
</evidence>
<dbReference type="PANTHER" id="PTHR48051">
    <property type="match status" value="1"/>
</dbReference>
<keyword evidence="4" id="KW-0812">Transmembrane</keyword>
<dbReference type="GO" id="GO:0005737">
    <property type="term" value="C:cytoplasm"/>
    <property type="evidence" value="ECO:0007669"/>
    <property type="project" value="TreeGrafter"/>
</dbReference>
<keyword evidence="4" id="KW-1133">Transmembrane helix</keyword>
<evidence type="ECO:0000313" key="6">
    <source>
        <dbReference type="EMBL" id="KAE9338797.1"/>
    </source>
</evidence>
<name>A0A6G0RQY3_9STRA</name>
<feature type="compositionally biased region" description="Basic residues" evidence="3">
    <location>
        <begin position="727"/>
        <end position="737"/>
    </location>
</feature>
<dbReference type="InterPro" id="IPR050216">
    <property type="entry name" value="LRR_domain-containing"/>
</dbReference>
<comment type="caution">
    <text evidence="6">The sequence shown here is derived from an EMBL/GenBank/DDBJ whole genome shotgun (WGS) entry which is preliminary data.</text>
</comment>
<dbReference type="InterPro" id="IPR032675">
    <property type="entry name" value="LRR_dom_sf"/>
</dbReference>
<gene>
    <name evidence="6" type="ORF">PF008_g11891</name>
</gene>
<reference evidence="6 7" key="1">
    <citation type="submission" date="2018-09" db="EMBL/GenBank/DDBJ databases">
        <title>Genomic investigation of the strawberry pathogen Phytophthora fragariae indicates pathogenicity is determined by transcriptional variation in three key races.</title>
        <authorList>
            <person name="Adams T.M."/>
            <person name="Armitage A.D."/>
            <person name="Sobczyk M.K."/>
            <person name="Bates H.J."/>
            <person name="Dunwell J.M."/>
            <person name="Nellist C.F."/>
            <person name="Harrison R.J."/>
        </authorList>
    </citation>
    <scope>NUCLEOTIDE SEQUENCE [LARGE SCALE GENOMIC DNA]</scope>
    <source>
        <strain evidence="6 7">NOV-77</strain>
    </source>
</reference>
<evidence type="ECO:0000256" key="2">
    <source>
        <dbReference type="ARBA" id="ARBA00022737"/>
    </source>
</evidence>
<feature type="region of interest" description="Disordered" evidence="3">
    <location>
        <begin position="709"/>
        <end position="762"/>
    </location>
</feature>
<dbReference type="Proteomes" id="UP000486351">
    <property type="component" value="Unassembled WGS sequence"/>
</dbReference>
<evidence type="ECO:0000256" key="3">
    <source>
        <dbReference type="SAM" id="MobiDB-lite"/>
    </source>
</evidence>
<protein>
    <recommendedName>
        <fullName evidence="5">WLGC domain-containing protein</fullName>
    </recommendedName>
</protein>
<feature type="compositionally biased region" description="Polar residues" evidence="3">
    <location>
        <begin position="710"/>
        <end position="724"/>
    </location>
</feature>
<evidence type="ECO:0000256" key="4">
    <source>
        <dbReference type="SAM" id="Phobius"/>
    </source>
</evidence>
<feature type="transmembrane region" description="Helical" evidence="4">
    <location>
        <begin position="86"/>
        <end position="107"/>
    </location>
</feature>
<dbReference type="InterPro" id="IPR058256">
    <property type="entry name" value="WLGC"/>
</dbReference>
<dbReference type="Pfam" id="PF26605">
    <property type="entry name" value="WLGC"/>
    <property type="match status" value="1"/>
</dbReference>